<keyword evidence="2" id="KW-1133">Transmembrane helix</keyword>
<keyword evidence="4" id="KW-1185">Reference proteome</keyword>
<feature type="region of interest" description="Disordered" evidence="1">
    <location>
        <begin position="28"/>
        <end position="216"/>
    </location>
</feature>
<protein>
    <submittedName>
        <fullName evidence="3">Uncharacterized protein</fullName>
    </submittedName>
</protein>
<dbReference type="EMBL" id="JARXHW010000036">
    <property type="protein sequence ID" value="MDQ8208638.1"/>
    <property type="molecule type" value="Genomic_DNA"/>
</dbReference>
<feature type="compositionally biased region" description="Polar residues" evidence="1">
    <location>
        <begin position="206"/>
        <end position="216"/>
    </location>
</feature>
<evidence type="ECO:0000256" key="1">
    <source>
        <dbReference type="SAM" id="MobiDB-lite"/>
    </source>
</evidence>
<organism evidence="3 4">
    <name type="scientific">Thalassobacterium maritimum</name>
    <dbReference type="NCBI Taxonomy" id="3041265"/>
    <lineage>
        <taxon>Bacteria</taxon>
        <taxon>Pseudomonadati</taxon>
        <taxon>Verrucomicrobiota</taxon>
        <taxon>Opitutia</taxon>
        <taxon>Puniceicoccales</taxon>
        <taxon>Coraliomargaritaceae</taxon>
        <taxon>Thalassobacterium</taxon>
    </lineage>
</organism>
<name>A0ABU1AX10_9BACT</name>
<dbReference type="RefSeq" id="WP_308951267.1">
    <property type="nucleotide sequence ID" value="NZ_JARXHW010000036.1"/>
</dbReference>
<feature type="compositionally biased region" description="Basic and acidic residues" evidence="1">
    <location>
        <begin position="93"/>
        <end position="112"/>
    </location>
</feature>
<keyword evidence="2" id="KW-0812">Transmembrane</keyword>
<evidence type="ECO:0000313" key="3">
    <source>
        <dbReference type="EMBL" id="MDQ8208638.1"/>
    </source>
</evidence>
<evidence type="ECO:0000313" key="4">
    <source>
        <dbReference type="Proteomes" id="UP001225316"/>
    </source>
</evidence>
<dbReference type="Proteomes" id="UP001225316">
    <property type="component" value="Unassembled WGS sequence"/>
</dbReference>
<evidence type="ECO:0000256" key="2">
    <source>
        <dbReference type="SAM" id="Phobius"/>
    </source>
</evidence>
<accession>A0ABU1AX10</accession>
<feature type="transmembrane region" description="Helical" evidence="2">
    <location>
        <begin position="7"/>
        <end position="24"/>
    </location>
</feature>
<feature type="compositionally biased region" description="Basic and acidic residues" evidence="1">
    <location>
        <begin position="39"/>
        <end position="68"/>
    </location>
</feature>
<feature type="compositionally biased region" description="Basic and acidic residues" evidence="1">
    <location>
        <begin position="143"/>
        <end position="162"/>
    </location>
</feature>
<sequence>MDNLLEYIIPVIFAAIYFFGNLLSKNGDEDEAAPGAPRRSSESDPEAAERQRRIQDEIRRKILERRQTEQGGAGSFEQSPAPNMRPADSVEAAQREATEQRRRREAAARRSQPESYRPQLEPERPQANAYQDEMQARLQQIEATKRQAETLKKQAQASREKLSPQAERPSGSTYRARGPIRSRLKDPAAARAAFISGEVLGPPVSQKKSQSVPGLA</sequence>
<proteinExistence type="predicted"/>
<keyword evidence="2" id="KW-0472">Membrane</keyword>
<comment type="caution">
    <text evidence="3">The sequence shown here is derived from an EMBL/GenBank/DDBJ whole genome shotgun (WGS) entry which is preliminary data.</text>
</comment>
<gene>
    <name evidence="3" type="ORF">QEH52_14020</name>
</gene>
<reference evidence="3 4" key="1">
    <citation type="submission" date="2023-04" db="EMBL/GenBank/DDBJ databases">
        <title>A novel bacteria isolated from coastal sediment.</title>
        <authorList>
            <person name="Liu X.-J."/>
            <person name="Du Z.-J."/>
        </authorList>
    </citation>
    <scope>NUCLEOTIDE SEQUENCE [LARGE SCALE GENOMIC DNA]</scope>
    <source>
        <strain evidence="3 4">SDUM461003</strain>
    </source>
</reference>